<dbReference type="InterPro" id="IPR036412">
    <property type="entry name" value="HAD-like_sf"/>
</dbReference>
<feature type="region of interest" description="Disordered" evidence="1">
    <location>
        <begin position="13"/>
        <end position="48"/>
    </location>
</feature>
<dbReference type="Pfam" id="PF08282">
    <property type="entry name" value="Hydrolase_3"/>
    <property type="match status" value="1"/>
</dbReference>
<organism evidence="2 3">
    <name type="scientific">Scrofimicrobium canadense</name>
    <dbReference type="NCBI Taxonomy" id="2652290"/>
    <lineage>
        <taxon>Bacteria</taxon>
        <taxon>Bacillati</taxon>
        <taxon>Actinomycetota</taxon>
        <taxon>Actinomycetes</taxon>
        <taxon>Actinomycetales</taxon>
        <taxon>Actinomycetaceae</taxon>
        <taxon>Scrofimicrobium</taxon>
    </lineage>
</organism>
<dbReference type="GO" id="GO:0000287">
    <property type="term" value="F:magnesium ion binding"/>
    <property type="evidence" value="ECO:0007669"/>
    <property type="project" value="TreeGrafter"/>
</dbReference>
<dbReference type="Proteomes" id="UP000470875">
    <property type="component" value="Unassembled WGS sequence"/>
</dbReference>
<accession>A0A6N7VT96</accession>
<protein>
    <submittedName>
        <fullName evidence="2">HAD family phosphatase</fullName>
    </submittedName>
</protein>
<evidence type="ECO:0000256" key="1">
    <source>
        <dbReference type="SAM" id="MobiDB-lite"/>
    </source>
</evidence>
<dbReference type="GO" id="GO:0005829">
    <property type="term" value="C:cytosol"/>
    <property type="evidence" value="ECO:0007669"/>
    <property type="project" value="TreeGrafter"/>
</dbReference>
<dbReference type="GO" id="GO:0016791">
    <property type="term" value="F:phosphatase activity"/>
    <property type="evidence" value="ECO:0007669"/>
    <property type="project" value="TreeGrafter"/>
</dbReference>
<dbReference type="PROSITE" id="PS01229">
    <property type="entry name" value="COF_2"/>
    <property type="match status" value="1"/>
</dbReference>
<dbReference type="InterPro" id="IPR023214">
    <property type="entry name" value="HAD_sf"/>
</dbReference>
<dbReference type="SUPFAM" id="SSF56784">
    <property type="entry name" value="HAD-like"/>
    <property type="match status" value="1"/>
</dbReference>
<sequence length="367" mass="38614">MDGSYQYLELHHLPGSTTGSASEERSCSNTQWNPGNNTLVGGAPRKSPASGRFRVLTSGLASVHGRPRGVGSVKNLLSPPLSGLPETPFEQLVDEAAASLPGLPEDPSDLLFALDIDGTLLHPGGVTPRVFDALQEAQEVGAHVVIATGRGVASTAPVVNEVALTHGWTVCSNGALTLRWEGEPEVATRHDFDPREVAEQVLQAIPSALLARDEEALGLLVSAPFPRGELLFHQVANDLEEVIGRRTTKLVVRAPEMDREHFAQMMHLLELEGCELSVGWTAWADIGPMGVTKASALEDLAVALGVPSHGTIAIGDGMNDIAMLRWAAHGVAMGSADSAVINAADATTGPVEHDGAAAVIRAVLQQY</sequence>
<reference evidence="2 3" key="1">
    <citation type="submission" date="2019-08" db="EMBL/GenBank/DDBJ databases">
        <title>In-depth cultivation of the pig gut microbiome towards novel bacterial diversity and tailored functional studies.</title>
        <authorList>
            <person name="Wylensek D."/>
            <person name="Hitch T.C.A."/>
            <person name="Clavel T."/>
        </authorList>
    </citation>
    <scope>NUCLEOTIDE SEQUENCE [LARGE SCALE GENOMIC DNA]</scope>
    <source>
        <strain evidence="2 3">WB03_NA08</strain>
    </source>
</reference>
<dbReference type="NCBIfam" id="TIGR01484">
    <property type="entry name" value="HAD-SF-IIB"/>
    <property type="match status" value="1"/>
</dbReference>
<evidence type="ECO:0000313" key="2">
    <source>
        <dbReference type="EMBL" id="MSS84170.1"/>
    </source>
</evidence>
<dbReference type="EMBL" id="VULO01000005">
    <property type="protein sequence ID" value="MSS84170.1"/>
    <property type="molecule type" value="Genomic_DNA"/>
</dbReference>
<dbReference type="PANTHER" id="PTHR10000">
    <property type="entry name" value="PHOSPHOSERINE PHOSPHATASE"/>
    <property type="match status" value="1"/>
</dbReference>
<feature type="compositionally biased region" description="Polar residues" evidence="1">
    <location>
        <begin position="15"/>
        <end position="39"/>
    </location>
</feature>
<proteinExistence type="predicted"/>
<name>A0A6N7VT96_9ACTO</name>
<gene>
    <name evidence="2" type="ORF">FYJ24_05185</name>
</gene>
<evidence type="ECO:0000313" key="3">
    <source>
        <dbReference type="Proteomes" id="UP000470875"/>
    </source>
</evidence>
<comment type="caution">
    <text evidence="2">The sequence shown here is derived from an EMBL/GenBank/DDBJ whole genome shotgun (WGS) entry which is preliminary data.</text>
</comment>
<dbReference type="AlphaFoldDB" id="A0A6N7VT96"/>
<dbReference type="PANTHER" id="PTHR10000:SF8">
    <property type="entry name" value="HAD SUPERFAMILY HYDROLASE-LIKE, TYPE 3"/>
    <property type="match status" value="1"/>
</dbReference>
<keyword evidence="3" id="KW-1185">Reference proteome</keyword>
<dbReference type="Gene3D" id="3.30.1240.10">
    <property type="match status" value="1"/>
</dbReference>
<dbReference type="Gene3D" id="3.40.50.1000">
    <property type="entry name" value="HAD superfamily/HAD-like"/>
    <property type="match status" value="1"/>
</dbReference>
<dbReference type="InterPro" id="IPR006379">
    <property type="entry name" value="HAD-SF_hydro_IIB"/>
</dbReference>